<protein>
    <submittedName>
        <fullName evidence="4">GNAT family N-acetyltransferase</fullName>
    </submittedName>
</protein>
<dbReference type="InterPro" id="IPR000182">
    <property type="entry name" value="GNAT_dom"/>
</dbReference>
<dbReference type="InterPro" id="IPR016181">
    <property type="entry name" value="Acyl_CoA_acyltransferase"/>
</dbReference>
<name>A0A1E5BY52_9GAMM</name>
<dbReference type="GO" id="GO:0016747">
    <property type="term" value="F:acyltransferase activity, transferring groups other than amino-acyl groups"/>
    <property type="evidence" value="ECO:0007669"/>
    <property type="project" value="InterPro"/>
</dbReference>
<keyword evidence="5" id="KW-1185">Reference proteome</keyword>
<evidence type="ECO:0000259" key="3">
    <source>
        <dbReference type="PROSITE" id="PS51186"/>
    </source>
</evidence>
<dbReference type="Pfam" id="PF13420">
    <property type="entry name" value="Acetyltransf_4"/>
    <property type="match status" value="1"/>
</dbReference>
<organism evidence="4 5">
    <name type="scientific">Enterovibrio norvegicus FF-454</name>
    <dbReference type="NCBI Taxonomy" id="1185651"/>
    <lineage>
        <taxon>Bacteria</taxon>
        <taxon>Pseudomonadati</taxon>
        <taxon>Pseudomonadota</taxon>
        <taxon>Gammaproteobacteria</taxon>
        <taxon>Vibrionales</taxon>
        <taxon>Vibrionaceae</taxon>
        <taxon>Enterovibrio</taxon>
    </lineage>
</organism>
<keyword evidence="1" id="KW-0808">Transferase</keyword>
<evidence type="ECO:0000256" key="2">
    <source>
        <dbReference type="ARBA" id="ARBA00023315"/>
    </source>
</evidence>
<reference evidence="4 5" key="1">
    <citation type="journal article" date="2012" name="Science">
        <title>Ecological populations of bacteria act as socially cohesive units of antibiotic production and resistance.</title>
        <authorList>
            <person name="Cordero O.X."/>
            <person name="Wildschutte H."/>
            <person name="Kirkup B."/>
            <person name="Proehl S."/>
            <person name="Ngo L."/>
            <person name="Hussain F."/>
            <person name="Le Roux F."/>
            <person name="Mincer T."/>
            <person name="Polz M.F."/>
        </authorList>
    </citation>
    <scope>NUCLEOTIDE SEQUENCE [LARGE SCALE GENOMIC DNA]</scope>
    <source>
        <strain evidence="4 5">FF-454</strain>
    </source>
</reference>
<dbReference type="Gene3D" id="3.40.630.30">
    <property type="match status" value="1"/>
</dbReference>
<proteinExistence type="predicted"/>
<dbReference type="AlphaFoldDB" id="A0A1E5BY52"/>
<dbReference type="RefSeq" id="WP_016962348.1">
    <property type="nucleotide sequence ID" value="NZ_AJWN02000099.1"/>
</dbReference>
<dbReference type="PANTHER" id="PTHR43072">
    <property type="entry name" value="N-ACETYLTRANSFERASE"/>
    <property type="match status" value="1"/>
</dbReference>
<gene>
    <name evidence="4" type="ORF">A1OK_16325</name>
</gene>
<evidence type="ECO:0000313" key="5">
    <source>
        <dbReference type="Proteomes" id="UP000095039"/>
    </source>
</evidence>
<dbReference type="SUPFAM" id="SSF55729">
    <property type="entry name" value="Acyl-CoA N-acyltransferases (Nat)"/>
    <property type="match status" value="1"/>
</dbReference>
<comment type="caution">
    <text evidence="4">The sequence shown here is derived from an EMBL/GenBank/DDBJ whole genome shotgun (WGS) entry which is preliminary data.</text>
</comment>
<dbReference type="EMBL" id="AJWN02000099">
    <property type="protein sequence ID" value="OEE58129.1"/>
    <property type="molecule type" value="Genomic_DNA"/>
</dbReference>
<evidence type="ECO:0000313" key="4">
    <source>
        <dbReference type="EMBL" id="OEE58129.1"/>
    </source>
</evidence>
<keyword evidence="2" id="KW-0012">Acyltransferase</keyword>
<evidence type="ECO:0000256" key="1">
    <source>
        <dbReference type="ARBA" id="ARBA00022679"/>
    </source>
</evidence>
<dbReference type="Proteomes" id="UP000095039">
    <property type="component" value="Unassembled WGS sequence"/>
</dbReference>
<feature type="domain" description="N-acetyltransferase" evidence="3">
    <location>
        <begin position="1"/>
        <end position="167"/>
    </location>
</feature>
<dbReference type="PROSITE" id="PS51186">
    <property type="entry name" value="GNAT"/>
    <property type="match status" value="1"/>
</dbReference>
<dbReference type="PANTHER" id="PTHR43072:SF23">
    <property type="entry name" value="UPF0039 PROTEIN C11D3.02C"/>
    <property type="match status" value="1"/>
</dbReference>
<sequence length="168" mass="19353">MTIRNATIADLDAINAIYNHYVLETAITFDYDIWSPERRLAWFEKLTHSDGYYHVLVKEDPEGEVIGFAYNGEFREKLAYKISSELTIYLHHQSRAKGSGSELMTALLEKMDATPIRRAYSVITLPNPASLRLHEKFGFKQVGLLTDTGYKFEQYYSVAILEKSTHHQ</sequence>
<accession>A0A1E5BY52</accession>